<dbReference type="SUPFAM" id="SSF51905">
    <property type="entry name" value="FAD/NAD(P)-binding domain"/>
    <property type="match status" value="1"/>
</dbReference>
<evidence type="ECO:0000259" key="6">
    <source>
        <dbReference type="Pfam" id="PF01494"/>
    </source>
</evidence>
<sequence length="418" mass="45788">MRVIIIGGGIAGLAAAIGLRRAGHQVKVLERSSYLREVGAAIHVCPNASRVLLSWGFDPERARMVTARRSIFVLGSSLQPVFEFDCSSVPETYDAPWLLAHRVDLHSELRRLATVQEGPGAPAEIVLNSEVIAYDAQKGSVTLADGSIQEADLLVAADGVHTSAIHQVVGQGRPAVSTGSAAFRFIIPTEELRRDPETALLVGDGVMRVLVAEGLRRLVSYPCADNTLQNFVAIHSDQENDGREPENWDRSAGVTDVLAHYPDFHPSALAVIKKATSIKRWPLLYRDPIATWSCGRLVLIGDAAHPMLPHHGQGGAQAIEDAGALSEIFTQLPASPGLGEIHRRLRVFETVRVKRASALQILSNAGMDEAWKIRERAQQYMPEGVPVPTSPLELMEHNFRYDVLKHSQQQLQSYLREQ</sequence>
<reference evidence="7" key="2">
    <citation type="submission" date="2019-04" db="EMBL/GenBank/DDBJ databases">
        <title>Friends and foes A comparative genomics studyof 23 Aspergillus species from section Flavi.</title>
        <authorList>
            <consortium name="DOE Joint Genome Institute"/>
            <person name="Kjaerbolling I."/>
            <person name="Vesth T."/>
            <person name="Frisvad J.C."/>
            <person name="Nybo J.L."/>
            <person name="Theobald S."/>
            <person name="Kildgaard S."/>
            <person name="Isbrandt T."/>
            <person name="Kuo A."/>
            <person name="Sato A."/>
            <person name="Lyhne E.K."/>
            <person name="Kogle M.E."/>
            <person name="Wiebenga A."/>
            <person name="Kun R.S."/>
            <person name="Lubbers R.J."/>
            <person name="Makela M.R."/>
            <person name="Barry K."/>
            <person name="Chovatia M."/>
            <person name="Clum A."/>
            <person name="Daum C."/>
            <person name="Haridas S."/>
            <person name="He G."/>
            <person name="LaButti K."/>
            <person name="Lipzen A."/>
            <person name="Mondo S."/>
            <person name="Riley R."/>
            <person name="Salamov A."/>
            <person name="Simmons B.A."/>
            <person name="Magnuson J.K."/>
            <person name="Henrissat B."/>
            <person name="Mortensen U.H."/>
            <person name="Larsen T.O."/>
            <person name="Devries R.P."/>
            <person name="Grigoriev I.V."/>
            <person name="Machida M."/>
            <person name="Baker S.E."/>
            <person name="Andersen M.R."/>
        </authorList>
    </citation>
    <scope>NUCLEOTIDE SEQUENCE [LARGE SCALE GENOMIC DNA]</scope>
    <source>
        <strain evidence="7">IBT 14317</strain>
    </source>
</reference>
<gene>
    <name evidence="7" type="ORF">BDV23DRAFT_190041</name>
    <name evidence="8" type="ORF">ETB97_006006</name>
</gene>
<dbReference type="PANTHER" id="PTHR13789:SF215">
    <property type="entry name" value="FAD-BINDING DOMAIN-CONTAINING PROTEIN-RELATED"/>
    <property type="match status" value="1"/>
</dbReference>
<feature type="domain" description="FAD-binding" evidence="6">
    <location>
        <begin position="2"/>
        <end position="327"/>
    </location>
</feature>
<dbReference type="Gene3D" id="3.50.50.60">
    <property type="entry name" value="FAD/NAD(P)-binding domain"/>
    <property type="match status" value="1"/>
</dbReference>
<dbReference type="EMBL" id="SPNV01000266">
    <property type="protein sequence ID" value="KAF5857281.1"/>
    <property type="molecule type" value="Genomic_DNA"/>
</dbReference>
<name>A0A5N7CJR1_PETAA</name>
<keyword evidence="2" id="KW-0285">Flavoprotein</keyword>
<dbReference type="Pfam" id="PF01494">
    <property type="entry name" value="FAD_binding_3"/>
    <property type="match status" value="1"/>
</dbReference>
<accession>A0A5N7CJR1</accession>
<dbReference type="PANTHER" id="PTHR13789">
    <property type="entry name" value="MONOOXYGENASE"/>
    <property type="match status" value="1"/>
</dbReference>
<dbReference type="SUPFAM" id="SSF54373">
    <property type="entry name" value="FAD-linked reductases, C-terminal domain"/>
    <property type="match status" value="1"/>
</dbReference>
<dbReference type="OrthoDB" id="9993796at2759"/>
<dbReference type="PRINTS" id="PR00420">
    <property type="entry name" value="RNGMNOXGNASE"/>
</dbReference>
<dbReference type="Proteomes" id="UP000541154">
    <property type="component" value="Unassembled WGS sequence"/>
</dbReference>
<evidence type="ECO:0000256" key="3">
    <source>
        <dbReference type="ARBA" id="ARBA00022827"/>
    </source>
</evidence>
<keyword evidence="9" id="KW-1185">Reference proteome</keyword>
<dbReference type="InterPro" id="IPR036188">
    <property type="entry name" value="FAD/NAD-bd_sf"/>
</dbReference>
<evidence type="ECO:0000256" key="2">
    <source>
        <dbReference type="ARBA" id="ARBA00022630"/>
    </source>
</evidence>
<comment type="similarity">
    <text evidence="1">Belongs to the paxM FAD-dependent monooxygenase family.</text>
</comment>
<keyword evidence="5" id="KW-0503">Monooxygenase</keyword>
<evidence type="ECO:0000256" key="5">
    <source>
        <dbReference type="ARBA" id="ARBA00023033"/>
    </source>
</evidence>
<dbReference type="InterPro" id="IPR050493">
    <property type="entry name" value="FAD-dep_Monooxygenase_BioMet"/>
</dbReference>
<keyword evidence="4" id="KW-0560">Oxidoreductase</keyword>
<evidence type="ECO:0000256" key="1">
    <source>
        <dbReference type="ARBA" id="ARBA00007992"/>
    </source>
</evidence>
<evidence type="ECO:0000313" key="7">
    <source>
        <dbReference type="EMBL" id="KAE8394436.1"/>
    </source>
</evidence>
<reference evidence="8 9" key="1">
    <citation type="submission" date="2019-04" db="EMBL/GenBank/DDBJ databases">
        <title>Aspergillus burnettii sp. nov., novel species from soil in southeast Queensland.</title>
        <authorList>
            <person name="Gilchrist C.L.M."/>
            <person name="Pitt J.I."/>
            <person name="Lange L."/>
            <person name="Lacey H.J."/>
            <person name="Vuong D."/>
            <person name="Midgley D.J."/>
            <person name="Greenfield P."/>
            <person name="Bradbury M."/>
            <person name="Lacey E."/>
            <person name="Busk P.K."/>
            <person name="Pilgaard B."/>
            <person name="Chooi Y.H."/>
            <person name="Piggott A.M."/>
        </authorList>
    </citation>
    <scope>NUCLEOTIDE SEQUENCE [LARGE SCALE GENOMIC DNA]</scope>
    <source>
        <strain evidence="8 9">FRR 5400</strain>
    </source>
</reference>
<dbReference type="AlphaFoldDB" id="A0A5N7CJR1"/>
<dbReference type="EMBL" id="ML735223">
    <property type="protein sequence ID" value="KAE8394436.1"/>
    <property type="molecule type" value="Genomic_DNA"/>
</dbReference>
<dbReference type="Proteomes" id="UP000326877">
    <property type="component" value="Unassembled WGS sequence"/>
</dbReference>
<protein>
    <recommendedName>
        <fullName evidence="6">FAD-binding domain-containing protein</fullName>
    </recommendedName>
</protein>
<dbReference type="GO" id="GO:0004497">
    <property type="term" value="F:monooxygenase activity"/>
    <property type="evidence" value="ECO:0007669"/>
    <property type="project" value="UniProtKB-KW"/>
</dbReference>
<accession>A0A8H6E2N1</accession>
<organism evidence="7">
    <name type="scientific">Petromyces alliaceus</name>
    <name type="common">Aspergillus alliaceus</name>
    <dbReference type="NCBI Taxonomy" id="209559"/>
    <lineage>
        <taxon>Eukaryota</taxon>
        <taxon>Fungi</taxon>
        <taxon>Dikarya</taxon>
        <taxon>Ascomycota</taxon>
        <taxon>Pezizomycotina</taxon>
        <taxon>Eurotiomycetes</taxon>
        <taxon>Eurotiomycetidae</taxon>
        <taxon>Eurotiales</taxon>
        <taxon>Aspergillaceae</taxon>
        <taxon>Aspergillus</taxon>
        <taxon>Aspergillus subgen. Circumdati</taxon>
    </lineage>
</organism>
<dbReference type="InterPro" id="IPR002938">
    <property type="entry name" value="FAD-bd"/>
</dbReference>
<dbReference type="GO" id="GO:0071949">
    <property type="term" value="F:FAD binding"/>
    <property type="evidence" value="ECO:0007669"/>
    <property type="project" value="InterPro"/>
</dbReference>
<proteinExistence type="inferred from homology"/>
<evidence type="ECO:0000313" key="8">
    <source>
        <dbReference type="EMBL" id="KAF5857281.1"/>
    </source>
</evidence>
<keyword evidence="3" id="KW-0274">FAD</keyword>
<evidence type="ECO:0000256" key="4">
    <source>
        <dbReference type="ARBA" id="ARBA00023002"/>
    </source>
</evidence>
<evidence type="ECO:0000313" key="9">
    <source>
        <dbReference type="Proteomes" id="UP000541154"/>
    </source>
</evidence>